<name>A0A8J3UF95_9ACTN</name>
<evidence type="ECO:0000256" key="3">
    <source>
        <dbReference type="ARBA" id="ARBA00022989"/>
    </source>
</evidence>
<evidence type="ECO:0000313" key="7">
    <source>
        <dbReference type="EMBL" id="GII44503.1"/>
    </source>
</evidence>
<dbReference type="InterPro" id="IPR036259">
    <property type="entry name" value="MFS_trans_sf"/>
</dbReference>
<dbReference type="Gene3D" id="1.20.1250.20">
    <property type="entry name" value="MFS general substrate transporter like domains"/>
    <property type="match status" value="2"/>
</dbReference>
<keyword evidence="8" id="KW-1185">Reference proteome</keyword>
<sequence length="400" mass="40198">MPGMGRPNRWAMLSLGVAAQGAGCVFMYGLPFLLPALEAEHGLTLAEAGVIVGAPSAGMLFTLIAWGWAADRYGERIAMTSGLALATVFLGSAAFATHPAVLALLLGLAGAAGASANAASGRVVLGWFPKERRGVAMGWRQTAQPLGVALAGVIAPPALHLGGVRGALLAMTAICLVTTCCVGLMVVDPPRPETSAGTRSASPYTEPALWRVHAASMLLVVPQFATAAFALTYLVAERHWAAATASQVIAAAQLAGAGGRLLCGRWSDLAGSRVGPMRRLALVNAAVMLVLAMAVQAGNAAGSALLVAALVISMSGNGLAFTAVSELAGPAWAGRAMGAQNTGQNLIAAGTPPVLGALITHAGFGTAFALAGALALAASVATPGVPMIRRPVVRRPVSPD</sequence>
<feature type="transmembrane region" description="Helical" evidence="5">
    <location>
        <begin position="12"/>
        <end position="30"/>
    </location>
</feature>
<keyword evidence="4 5" id="KW-0472">Membrane</keyword>
<dbReference type="PROSITE" id="PS50850">
    <property type="entry name" value="MFS"/>
    <property type="match status" value="1"/>
</dbReference>
<comment type="caution">
    <text evidence="7">The sequence shown here is derived from an EMBL/GenBank/DDBJ whole genome shotgun (WGS) entry which is preliminary data.</text>
</comment>
<dbReference type="PANTHER" id="PTHR23527">
    <property type="entry name" value="BLL3282 PROTEIN"/>
    <property type="match status" value="1"/>
</dbReference>
<comment type="subcellular location">
    <subcellularLocation>
        <location evidence="1">Cell membrane</location>
        <topology evidence="1">Multi-pass membrane protein</topology>
    </subcellularLocation>
</comment>
<dbReference type="GO" id="GO:0022857">
    <property type="term" value="F:transmembrane transporter activity"/>
    <property type="evidence" value="ECO:0007669"/>
    <property type="project" value="InterPro"/>
</dbReference>
<dbReference type="Proteomes" id="UP000644610">
    <property type="component" value="Unassembled WGS sequence"/>
</dbReference>
<feature type="transmembrane region" description="Helical" evidence="5">
    <location>
        <begin position="208"/>
        <end position="234"/>
    </location>
</feature>
<evidence type="ECO:0000256" key="1">
    <source>
        <dbReference type="ARBA" id="ARBA00004651"/>
    </source>
</evidence>
<proteinExistence type="predicted"/>
<dbReference type="PANTHER" id="PTHR23527:SF1">
    <property type="entry name" value="BLL3282 PROTEIN"/>
    <property type="match status" value="1"/>
</dbReference>
<evidence type="ECO:0000256" key="5">
    <source>
        <dbReference type="SAM" id="Phobius"/>
    </source>
</evidence>
<dbReference type="AlphaFoldDB" id="A0A8J3UF95"/>
<keyword evidence="2 5" id="KW-0812">Transmembrane</keyword>
<evidence type="ECO:0000259" key="6">
    <source>
        <dbReference type="PROSITE" id="PS50850"/>
    </source>
</evidence>
<evidence type="ECO:0000256" key="2">
    <source>
        <dbReference type="ARBA" id="ARBA00022692"/>
    </source>
</evidence>
<evidence type="ECO:0000313" key="8">
    <source>
        <dbReference type="Proteomes" id="UP000644610"/>
    </source>
</evidence>
<feature type="domain" description="Major facilitator superfamily (MFS) profile" evidence="6">
    <location>
        <begin position="9"/>
        <end position="390"/>
    </location>
</feature>
<dbReference type="SUPFAM" id="SSF103473">
    <property type="entry name" value="MFS general substrate transporter"/>
    <property type="match status" value="1"/>
</dbReference>
<dbReference type="Pfam" id="PF07690">
    <property type="entry name" value="MFS_1"/>
    <property type="match status" value="1"/>
</dbReference>
<feature type="transmembrane region" description="Helical" evidence="5">
    <location>
        <begin position="146"/>
        <end position="162"/>
    </location>
</feature>
<organism evidence="7 8">
    <name type="scientific">Planotetraspora silvatica</name>
    <dbReference type="NCBI Taxonomy" id="234614"/>
    <lineage>
        <taxon>Bacteria</taxon>
        <taxon>Bacillati</taxon>
        <taxon>Actinomycetota</taxon>
        <taxon>Actinomycetes</taxon>
        <taxon>Streptosporangiales</taxon>
        <taxon>Streptosporangiaceae</taxon>
        <taxon>Planotetraspora</taxon>
    </lineage>
</organism>
<feature type="transmembrane region" description="Helical" evidence="5">
    <location>
        <begin position="368"/>
        <end position="388"/>
    </location>
</feature>
<feature type="transmembrane region" description="Helical" evidence="5">
    <location>
        <begin position="77"/>
        <end position="96"/>
    </location>
</feature>
<keyword evidence="3 5" id="KW-1133">Transmembrane helix</keyword>
<dbReference type="InterPro" id="IPR052952">
    <property type="entry name" value="MFS-Transporter"/>
</dbReference>
<feature type="transmembrane region" description="Helical" evidence="5">
    <location>
        <begin position="168"/>
        <end position="187"/>
    </location>
</feature>
<gene>
    <name evidence="7" type="ORF">Psi02_09270</name>
</gene>
<accession>A0A8J3UF95</accession>
<dbReference type="GO" id="GO:0005886">
    <property type="term" value="C:plasma membrane"/>
    <property type="evidence" value="ECO:0007669"/>
    <property type="project" value="UniProtKB-SubCell"/>
</dbReference>
<dbReference type="InterPro" id="IPR011701">
    <property type="entry name" value="MFS"/>
</dbReference>
<evidence type="ECO:0000256" key="4">
    <source>
        <dbReference type="ARBA" id="ARBA00023136"/>
    </source>
</evidence>
<dbReference type="EMBL" id="BOOQ01000003">
    <property type="protein sequence ID" value="GII44503.1"/>
    <property type="molecule type" value="Genomic_DNA"/>
</dbReference>
<dbReference type="InterPro" id="IPR020846">
    <property type="entry name" value="MFS_dom"/>
</dbReference>
<protein>
    <submittedName>
        <fullName evidence="7">MFS transporter</fullName>
    </submittedName>
</protein>
<reference evidence="7" key="1">
    <citation type="submission" date="2021-01" db="EMBL/GenBank/DDBJ databases">
        <title>Whole genome shotgun sequence of Planotetraspora silvatica NBRC 100141.</title>
        <authorList>
            <person name="Komaki H."/>
            <person name="Tamura T."/>
        </authorList>
    </citation>
    <scope>NUCLEOTIDE SEQUENCE</scope>
    <source>
        <strain evidence="7">NBRC 100141</strain>
    </source>
</reference>
<feature type="transmembrane region" description="Helical" evidence="5">
    <location>
        <begin position="50"/>
        <end position="70"/>
    </location>
</feature>
<feature type="transmembrane region" description="Helical" evidence="5">
    <location>
        <begin position="280"/>
        <end position="298"/>
    </location>
</feature>